<proteinExistence type="inferred from homology"/>
<dbReference type="CDD" id="cd09071">
    <property type="entry name" value="FAR_C"/>
    <property type="match status" value="1"/>
</dbReference>
<dbReference type="Gene3D" id="3.40.50.720">
    <property type="entry name" value="NAD(P)-binding Rossmann-like Domain"/>
    <property type="match status" value="1"/>
</dbReference>
<keyword evidence="4" id="KW-0560">Oxidoreductase</keyword>
<comment type="function">
    <text evidence="4">Catalyzes the reduction of fatty acyl-CoA to fatty alcohols.</text>
</comment>
<dbReference type="GO" id="GO:0035336">
    <property type="term" value="P:long-chain fatty-acyl-CoA metabolic process"/>
    <property type="evidence" value="ECO:0007669"/>
    <property type="project" value="TreeGrafter"/>
</dbReference>
<dbReference type="InterPro" id="IPR013120">
    <property type="entry name" value="FAR_NAD-bd"/>
</dbReference>
<keyword evidence="4" id="KW-0521">NADP</keyword>
<keyword evidence="2 4" id="KW-0444">Lipid biosynthesis</keyword>
<evidence type="ECO:0000256" key="2">
    <source>
        <dbReference type="ARBA" id="ARBA00022516"/>
    </source>
</evidence>
<dbReference type="InterPro" id="IPR033640">
    <property type="entry name" value="FAR_C"/>
</dbReference>
<protein>
    <recommendedName>
        <fullName evidence="4">Fatty acyl-CoA reductase</fullName>
        <ecNumber evidence="4">1.2.1.84</ecNumber>
    </recommendedName>
</protein>
<keyword evidence="8" id="KW-1185">Reference proteome</keyword>
<accession>A0AA38FSM3</accession>
<comment type="similarity">
    <text evidence="1 4">Belongs to the fatty acyl-CoA reductase family.</text>
</comment>
<dbReference type="Proteomes" id="UP000824469">
    <property type="component" value="Unassembled WGS sequence"/>
</dbReference>
<dbReference type="InterPro" id="IPR026055">
    <property type="entry name" value="FAR"/>
</dbReference>
<evidence type="ECO:0000313" key="8">
    <source>
        <dbReference type="Proteomes" id="UP000824469"/>
    </source>
</evidence>
<dbReference type="AlphaFoldDB" id="A0AA38FSM3"/>
<dbReference type="Pfam" id="PF03015">
    <property type="entry name" value="Sterile"/>
    <property type="match status" value="1"/>
</dbReference>
<dbReference type="PANTHER" id="PTHR11011">
    <property type="entry name" value="MALE STERILITY PROTEIN 2-RELATED"/>
    <property type="match status" value="1"/>
</dbReference>
<dbReference type="GO" id="GO:0010345">
    <property type="term" value="P:suberin biosynthetic process"/>
    <property type="evidence" value="ECO:0007669"/>
    <property type="project" value="TreeGrafter"/>
</dbReference>
<reference evidence="7 8" key="1">
    <citation type="journal article" date="2021" name="Nat. Plants">
        <title>The Taxus genome provides insights into paclitaxel biosynthesis.</title>
        <authorList>
            <person name="Xiong X."/>
            <person name="Gou J."/>
            <person name="Liao Q."/>
            <person name="Li Y."/>
            <person name="Zhou Q."/>
            <person name="Bi G."/>
            <person name="Li C."/>
            <person name="Du R."/>
            <person name="Wang X."/>
            <person name="Sun T."/>
            <person name="Guo L."/>
            <person name="Liang H."/>
            <person name="Lu P."/>
            <person name="Wu Y."/>
            <person name="Zhang Z."/>
            <person name="Ro D.K."/>
            <person name="Shang Y."/>
            <person name="Huang S."/>
            <person name="Yan J."/>
        </authorList>
    </citation>
    <scope>NUCLEOTIDE SEQUENCE [LARGE SCALE GENOMIC DNA]</scope>
    <source>
        <strain evidence="7">Ta-2019</strain>
    </source>
</reference>
<organism evidence="7 8">
    <name type="scientific">Taxus chinensis</name>
    <name type="common">Chinese yew</name>
    <name type="synonym">Taxus wallichiana var. chinensis</name>
    <dbReference type="NCBI Taxonomy" id="29808"/>
    <lineage>
        <taxon>Eukaryota</taxon>
        <taxon>Viridiplantae</taxon>
        <taxon>Streptophyta</taxon>
        <taxon>Embryophyta</taxon>
        <taxon>Tracheophyta</taxon>
        <taxon>Spermatophyta</taxon>
        <taxon>Pinopsida</taxon>
        <taxon>Pinidae</taxon>
        <taxon>Conifers II</taxon>
        <taxon>Cupressales</taxon>
        <taxon>Taxaceae</taxon>
        <taxon>Taxus</taxon>
    </lineage>
</organism>
<evidence type="ECO:0000259" key="5">
    <source>
        <dbReference type="Pfam" id="PF03015"/>
    </source>
</evidence>
<name>A0AA38FSM3_TAXCH</name>
<dbReference type="CDD" id="cd05236">
    <property type="entry name" value="FAR-N_SDR_e"/>
    <property type="match status" value="1"/>
</dbReference>
<dbReference type="GO" id="GO:0080019">
    <property type="term" value="F:alcohol-forming very long-chain fatty acyl-CoA reductase activity"/>
    <property type="evidence" value="ECO:0007669"/>
    <property type="project" value="InterPro"/>
</dbReference>
<dbReference type="InterPro" id="IPR036291">
    <property type="entry name" value="NAD(P)-bd_dom_sf"/>
</dbReference>
<dbReference type="OMA" id="VVKYTCH"/>
<feature type="non-terminal residue" evidence="7">
    <location>
        <position position="1"/>
    </location>
</feature>
<evidence type="ECO:0000313" key="7">
    <source>
        <dbReference type="EMBL" id="KAH9309280.1"/>
    </source>
</evidence>
<evidence type="ECO:0000256" key="1">
    <source>
        <dbReference type="ARBA" id="ARBA00005928"/>
    </source>
</evidence>
<dbReference type="EMBL" id="JAHRHJ020000007">
    <property type="protein sequence ID" value="KAH9309280.1"/>
    <property type="molecule type" value="Genomic_DNA"/>
</dbReference>
<dbReference type="EC" id="1.2.1.84" evidence="4"/>
<comment type="caution">
    <text evidence="7">The sequence shown here is derived from an EMBL/GenBank/DDBJ whole genome shotgun (WGS) entry which is preliminary data.</text>
</comment>
<dbReference type="Pfam" id="PF07993">
    <property type="entry name" value="NAD_binding_4"/>
    <property type="match status" value="1"/>
</dbReference>
<comment type="catalytic activity">
    <reaction evidence="4">
        <text>a long-chain fatty acyl-CoA + 2 NADPH + 2 H(+) = a long-chain primary fatty alcohol + 2 NADP(+) + CoA</text>
        <dbReference type="Rhea" id="RHEA:52716"/>
        <dbReference type="ChEBI" id="CHEBI:15378"/>
        <dbReference type="ChEBI" id="CHEBI:57287"/>
        <dbReference type="ChEBI" id="CHEBI:57783"/>
        <dbReference type="ChEBI" id="CHEBI:58349"/>
        <dbReference type="ChEBI" id="CHEBI:77396"/>
        <dbReference type="ChEBI" id="CHEBI:83139"/>
        <dbReference type="EC" id="1.2.1.84"/>
    </reaction>
</comment>
<dbReference type="GO" id="GO:0102965">
    <property type="term" value="F:alcohol-forming long-chain fatty acyl-CoA reductase activity"/>
    <property type="evidence" value="ECO:0007669"/>
    <property type="project" value="UniProtKB-EC"/>
</dbReference>
<evidence type="ECO:0000256" key="4">
    <source>
        <dbReference type="RuleBase" id="RU363097"/>
    </source>
</evidence>
<feature type="domain" description="Thioester reductase (TE)" evidence="6">
    <location>
        <begin position="18"/>
        <end position="326"/>
    </location>
</feature>
<evidence type="ECO:0000259" key="6">
    <source>
        <dbReference type="Pfam" id="PF07993"/>
    </source>
</evidence>
<sequence>DMGVDMVEFLKDKNILVVGGTGFLGKVFIEKILRVQCDVGHIFTLIRATDLQCAKTKLEREVFSSELFRHLRERYKDGYGRFIQQKVVPVVGDVACDNLGIDEETSEELFKRIDIIMNTAATTSFYERYDVAMNVNTVGAANVVRFGKKCPNLQILCHVSTAYVNVGRTGIIEEEALRSGERLSKSDGTTPSVGEVESECQLITKLLQEIRSSSDLNSTHNKTERSRMKEFAQQRARKFGWPNVYVFTKAMAEIMVDHLRGDIPTAIVRPSIIESTFSDPFPGWIEGQRMIDPLFIRYGKGQISMFPAADNLIVDVIPVDMVANGMISCLGKHASTPGLYIYHLASSVQNPLLYFTGVKAAYDYFKLHPFQEKNSTKLVKIKKPQALHSMEIFRRYMCVRYKIPLQYNLLLRRYKFVMKLADLYEPFIFFKGSFDNSNTRRLWAELSEEEQEQFKFDVECINWTKYFYDVHIPGLLKYTDS</sequence>
<dbReference type="PANTHER" id="PTHR11011:SF99">
    <property type="entry name" value="FATTY ACYL-COA REDUCTASE 3"/>
    <property type="match status" value="1"/>
</dbReference>
<evidence type="ECO:0000256" key="3">
    <source>
        <dbReference type="ARBA" id="ARBA00023098"/>
    </source>
</evidence>
<dbReference type="SUPFAM" id="SSF51735">
    <property type="entry name" value="NAD(P)-binding Rossmann-fold domains"/>
    <property type="match status" value="1"/>
</dbReference>
<gene>
    <name evidence="7" type="ORF">KI387_037191</name>
</gene>
<feature type="domain" description="Fatty acyl-CoA reductase C-terminal" evidence="5">
    <location>
        <begin position="408"/>
        <end position="478"/>
    </location>
</feature>
<keyword evidence="3 4" id="KW-0443">Lipid metabolism</keyword>